<dbReference type="RefSeq" id="XP_040672841.1">
    <property type="nucleotide sequence ID" value="XM_040811041.1"/>
</dbReference>
<protein>
    <recommendedName>
        <fullName evidence="2">DUF7730 domain-containing protein</fullName>
    </recommendedName>
</protein>
<reference evidence="4" key="1">
    <citation type="journal article" date="2017" name="Genome Biol.">
        <title>Comparative genomics reveals high biological diversity and specific adaptations in the industrially and medically important fungal genus Aspergillus.</title>
        <authorList>
            <person name="de Vries R.P."/>
            <person name="Riley R."/>
            <person name="Wiebenga A."/>
            <person name="Aguilar-Osorio G."/>
            <person name="Amillis S."/>
            <person name="Uchima C.A."/>
            <person name="Anderluh G."/>
            <person name="Asadollahi M."/>
            <person name="Askin M."/>
            <person name="Barry K."/>
            <person name="Battaglia E."/>
            <person name="Bayram O."/>
            <person name="Benocci T."/>
            <person name="Braus-Stromeyer S.A."/>
            <person name="Caldana C."/>
            <person name="Canovas D."/>
            <person name="Cerqueira G.C."/>
            <person name="Chen F."/>
            <person name="Chen W."/>
            <person name="Choi C."/>
            <person name="Clum A."/>
            <person name="Dos Santos R.A."/>
            <person name="Damasio A.R."/>
            <person name="Diallinas G."/>
            <person name="Emri T."/>
            <person name="Fekete E."/>
            <person name="Flipphi M."/>
            <person name="Freyberg S."/>
            <person name="Gallo A."/>
            <person name="Gournas C."/>
            <person name="Habgood R."/>
            <person name="Hainaut M."/>
            <person name="Harispe M.L."/>
            <person name="Henrissat B."/>
            <person name="Hilden K.S."/>
            <person name="Hope R."/>
            <person name="Hossain A."/>
            <person name="Karabika E."/>
            <person name="Karaffa L."/>
            <person name="Karanyi Z."/>
            <person name="Krasevec N."/>
            <person name="Kuo A."/>
            <person name="Kusch H."/>
            <person name="LaButti K."/>
            <person name="Lagendijk E.L."/>
            <person name="Lapidus A."/>
            <person name="Levasseur A."/>
            <person name="Lindquist E."/>
            <person name="Lipzen A."/>
            <person name="Logrieco A.F."/>
            <person name="MacCabe A."/>
            <person name="Maekelae M.R."/>
            <person name="Malavazi I."/>
            <person name="Melin P."/>
            <person name="Meyer V."/>
            <person name="Mielnichuk N."/>
            <person name="Miskei M."/>
            <person name="Molnar A.P."/>
            <person name="Mule G."/>
            <person name="Ngan C.Y."/>
            <person name="Orejas M."/>
            <person name="Orosz E."/>
            <person name="Ouedraogo J.P."/>
            <person name="Overkamp K.M."/>
            <person name="Park H.-S."/>
            <person name="Perrone G."/>
            <person name="Piumi F."/>
            <person name="Punt P.J."/>
            <person name="Ram A.F."/>
            <person name="Ramon A."/>
            <person name="Rauscher S."/>
            <person name="Record E."/>
            <person name="Riano-Pachon D.M."/>
            <person name="Robert V."/>
            <person name="Roehrig J."/>
            <person name="Ruller R."/>
            <person name="Salamov A."/>
            <person name="Salih N.S."/>
            <person name="Samson R.A."/>
            <person name="Sandor E."/>
            <person name="Sanguinetti M."/>
            <person name="Schuetze T."/>
            <person name="Sepcic K."/>
            <person name="Shelest E."/>
            <person name="Sherlock G."/>
            <person name="Sophianopoulou V."/>
            <person name="Squina F.M."/>
            <person name="Sun H."/>
            <person name="Susca A."/>
            <person name="Todd R.B."/>
            <person name="Tsang A."/>
            <person name="Unkles S.E."/>
            <person name="van de Wiele N."/>
            <person name="van Rossen-Uffink D."/>
            <person name="Oliveira J.V."/>
            <person name="Vesth T.C."/>
            <person name="Visser J."/>
            <person name="Yu J.-H."/>
            <person name="Zhou M."/>
            <person name="Andersen M.R."/>
            <person name="Archer D.B."/>
            <person name="Baker S.E."/>
            <person name="Benoit I."/>
            <person name="Brakhage A.A."/>
            <person name="Braus G.H."/>
            <person name="Fischer R."/>
            <person name="Frisvad J.C."/>
            <person name="Goldman G.H."/>
            <person name="Houbraken J."/>
            <person name="Oakley B."/>
            <person name="Pocsi I."/>
            <person name="Scazzocchio C."/>
            <person name="Seiboth B."/>
            <person name="vanKuyk P.A."/>
            <person name="Wortman J."/>
            <person name="Dyer P.S."/>
            <person name="Grigoriev I.V."/>
        </authorList>
    </citation>
    <scope>NUCLEOTIDE SEQUENCE [LARGE SCALE GENOMIC DNA]</scope>
    <source>
        <strain evidence="4">CBS 583.65</strain>
    </source>
</reference>
<feature type="domain" description="DUF7730" evidence="2">
    <location>
        <begin position="86"/>
        <end position="306"/>
    </location>
</feature>
<evidence type="ECO:0000256" key="1">
    <source>
        <dbReference type="SAM" id="Phobius"/>
    </source>
</evidence>
<organism evidence="3 4">
    <name type="scientific">Aspergillus versicolor CBS 583.65</name>
    <dbReference type="NCBI Taxonomy" id="1036611"/>
    <lineage>
        <taxon>Eukaryota</taxon>
        <taxon>Fungi</taxon>
        <taxon>Dikarya</taxon>
        <taxon>Ascomycota</taxon>
        <taxon>Pezizomycotina</taxon>
        <taxon>Eurotiomycetes</taxon>
        <taxon>Eurotiomycetidae</taxon>
        <taxon>Eurotiales</taxon>
        <taxon>Aspergillaceae</taxon>
        <taxon>Aspergillus</taxon>
        <taxon>Aspergillus subgen. Nidulantes</taxon>
    </lineage>
</organism>
<dbReference type="AlphaFoldDB" id="A0A1L9PZY7"/>
<evidence type="ECO:0000313" key="3">
    <source>
        <dbReference type="EMBL" id="OJJ07079.1"/>
    </source>
</evidence>
<dbReference type="STRING" id="1036611.A0A1L9PZY7"/>
<name>A0A1L9PZY7_ASPVE</name>
<dbReference type="EMBL" id="KV878136">
    <property type="protein sequence ID" value="OJJ07079.1"/>
    <property type="molecule type" value="Genomic_DNA"/>
</dbReference>
<sequence>MEKVRHAIKEVFYFIIFLLLLPPLLVITWTDWGIRQGYKFMRPQNLKARHRERPSRPPVPISRRRALTLPLPLVNTHKHHGPFTNAQEQSVFFKLPLELREMVYQEVLISPFRLHVRRTHRRLCSKPCNELKEGPWTFSTRFSHGYCQLPPMARDGSVQRRSHKDPPRKDKFLPLLSSCRRVYSESVALLYTMNTLLLEDHRTFLLLPKAIAPHRLRSLRFLSLQMNVFRGDTIDCDIQSSWLEICTTLAGMDRLEDLRIALGAHTQEANTPMPHRPVLTLLTPLREVRATRFRVLIPPGCRLNQTIGGDEQPFSIEVRASLYDNCRCCRAIRSPSSFPFPPSWSDM</sequence>
<evidence type="ECO:0000259" key="2">
    <source>
        <dbReference type="Pfam" id="PF24864"/>
    </source>
</evidence>
<evidence type="ECO:0000313" key="4">
    <source>
        <dbReference type="Proteomes" id="UP000184073"/>
    </source>
</evidence>
<dbReference type="GeneID" id="63726552"/>
<keyword evidence="1" id="KW-0812">Transmembrane</keyword>
<accession>A0A1L9PZY7</accession>
<dbReference type="VEuPathDB" id="FungiDB:ASPVEDRAFT_356507"/>
<keyword evidence="1" id="KW-0472">Membrane</keyword>
<dbReference type="InterPro" id="IPR056632">
    <property type="entry name" value="DUF7730"/>
</dbReference>
<keyword evidence="4" id="KW-1185">Reference proteome</keyword>
<keyword evidence="1" id="KW-1133">Transmembrane helix</keyword>
<gene>
    <name evidence="3" type="ORF">ASPVEDRAFT_356507</name>
</gene>
<proteinExistence type="predicted"/>
<dbReference type="Proteomes" id="UP000184073">
    <property type="component" value="Unassembled WGS sequence"/>
</dbReference>
<dbReference type="OrthoDB" id="4757095at2759"/>
<dbReference type="PANTHER" id="PTHR38790">
    <property type="entry name" value="2EXR DOMAIN-CONTAINING PROTEIN-RELATED"/>
    <property type="match status" value="1"/>
</dbReference>
<feature type="transmembrane region" description="Helical" evidence="1">
    <location>
        <begin position="12"/>
        <end position="32"/>
    </location>
</feature>
<dbReference type="Pfam" id="PF24864">
    <property type="entry name" value="DUF7730"/>
    <property type="match status" value="1"/>
</dbReference>